<keyword evidence="8" id="KW-0282">Flagellum</keyword>
<evidence type="ECO:0000256" key="2">
    <source>
        <dbReference type="ARBA" id="ARBA00011255"/>
    </source>
</evidence>
<dbReference type="Pfam" id="PF02465">
    <property type="entry name" value="FliD_N"/>
    <property type="match status" value="1"/>
</dbReference>
<dbReference type="InterPro" id="IPR010809">
    <property type="entry name" value="FliD_C"/>
</dbReference>
<dbReference type="InterPro" id="IPR003481">
    <property type="entry name" value="FliD_N"/>
</dbReference>
<comment type="subcellular location">
    <subcellularLocation>
        <location evidence="5">Secreted</location>
    </subcellularLocation>
    <subcellularLocation>
        <location evidence="5">Bacterial flagellum</location>
    </subcellularLocation>
</comment>
<gene>
    <name evidence="8" type="primary">fliD</name>
    <name evidence="8" type="ORF">N8M53_09645</name>
</gene>
<comment type="similarity">
    <text evidence="1 5">Belongs to the FliD family.</text>
</comment>
<dbReference type="AlphaFoldDB" id="A0AA47LRC7"/>
<dbReference type="PANTHER" id="PTHR30288">
    <property type="entry name" value="FLAGELLAR CAP/ASSEMBLY PROTEIN FLID"/>
    <property type="match status" value="1"/>
</dbReference>
<feature type="domain" description="Flagellar hook-associated protein 2 N-terminal" evidence="6">
    <location>
        <begin position="11"/>
        <end position="107"/>
    </location>
</feature>
<evidence type="ECO:0000256" key="4">
    <source>
        <dbReference type="ARBA" id="ARBA00023143"/>
    </source>
</evidence>
<dbReference type="Pfam" id="PF07195">
    <property type="entry name" value="FliD_C"/>
    <property type="match status" value="1"/>
</dbReference>
<evidence type="ECO:0000256" key="3">
    <source>
        <dbReference type="ARBA" id="ARBA00023054"/>
    </source>
</evidence>
<dbReference type="Pfam" id="PF07196">
    <property type="entry name" value="Flagellin_IN"/>
    <property type="match status" value="1"/>
</dbReference>
<accession>A0AA47LRC7</accession>
<sequence length="452" mass="48713">MSVKAAGMGGGMDINSMVTKIVDAERAPKQERIVKRMNDVETDISAFGRLKESLDKLKTQMYDFRRNEGFAARTTSVSNPDALGASATPDAIPGRYQIDVQQLAGAHKLVSPGVDADASLGSGKLTITMGNRTSVIDVPQGKDSLADIVRAINSDPKNPGVQASLIQDDSGARMVLNGNKTGAENQVEVNVDAQVGSALHQLGFKAGQANNGMAQMQAAQDAKILIDGIASVSSATNTFDNAIEGVSLEVTQTSDKPLALAVEHDRESVRSTITSFVDNYNAFFRVSQAVSKYDPETQQGGPLVGESVIRTATSRLRNLFSSPIEQAPEGMKTLSELGVTTTMDGRLEVDNKVLDRQLRQNFNALEGFFGGNDGFARQLEQVVGGFTGAGGAISNRESTLSEQKLRLRDDQRELDRRMENLESRTMQRFSAMEEATSQMRSQLQAMQNIMPG</sequence>
<dbReference type="InterPro" id="IPR040026">
    <property type="entry name" value="FliD"/>
</dbReference>
<dbReference type="GO" id="GO:0005576">
    <property type="term" value="C:extracellular region"/>
    <property type="evidence" value="ECO:0007669"/>
    <property type="project" value="UniProtKB-SubCell"/>
</dbReference>
<evidence type="ECO:0000259" key="6">
    <source>
        <dbReference type="Pfam" id="PF02465"/>
    </source>
</evidence>
<comment type="subunit">
    <text evidence="2 5">Homopentamer.</text>
</comment>
<keyword evidence="4 5" id="KW-0975">Bacterial flagellum</keyword>
<dbReference type="GO" id="GO:0071973">
    <property type="term" value="P:bacterial-type flagellum-dependent cell motility"/>
    <property type="evidence" value="ECO:0007669"/>
    <property type="project" value="TreeGrafter"/>
</dbReference>
<dbReference type="PANTHER" id="PTHR30288:SF0">
    <property type="entry name" value="FLAGELLAR HOOK-ASSOCIATED PROTEIN 2"/>
    <property type="match status" value="1"/>
</dbReference>
<keyword evidence="5" id="KW-0964">Secreted</keyword>
<reference evidence="8" key="1">
    <citation type="submission" date="2022-09" db="EMBL/GenBank/DDBJ databases">
        <authorList>
            <person name="Li Z.-J."/>
        </authorList>
    </citation>
    <scope>NUCLEOTIDE SEQUENCE</scope>
    <source>
        <strain evidence="8">TGB11</strain>
    </source>
</reference>
<dbReference type="GO" id="GO:0007155">
    <property type="term" value="P:cell adhesion"/>
    <property type="evidence" value="ECO:0007669"/>
    <property type="project" value="InterPro"/>
</dbReference>
<evidence type="ECO:0000256" key="5">
    <source>
        <dbReference type="RuleBase" id="RU362066"/>
    </source>
</evidence>
<dbReference type="InterPro" id="IPR010810">
    <property type="entry name" value="Flagellin_hook_IN_motif"/>
</dbReference>
<feature type="domain" description="Flagellar hook-associated protein 2 C-terminal" evidence="7">
    <location>
        <begin position="219"/>
        <end position="440"/>
    </location>
</feature>
<dbReference type="GO" id="GO:0009421">
    <property type="term" value="C:bacterial-type flagellum filament cap"/>
    <property type="evidence" value="ECO:0007669"/>
    <property type="project" value="InterPro"/>
</dbReference>
<dbReference type="Proteomes" id="UP001164748">
    <property type="component" value="Chromosome"/>
</dbReference>
<comment type="function">
    <text evidence="5">Required for morphogenesis and for the elongation of the flagellar filament by facilitating polymerization of the flagellin monomers at the tip of growing filament. Forms a capping structure, which prevents flagellin subunits (transported through the central channel of the flagellum) from leaking out without polymerization at the distal end.</text>
</comment>
<dbReference type="EMBL" id="CP114588">
    <property type="protein sequence ID" value="WBA08087.1"/>
    <property type="molecule type" value="Genomic_DNA"/>
</dbReference>
<keyword evidence="3" id="KW-0175">Coiled coil</keyword>
<name>A0AA47LRC7_9GAMM</name>
<keyword evidence="8" id="KW-0969">Cilium</keyword>
<proteinExistence type="inferred from homology"/>
<evidence type="ECO:0000256" key="1">
    <source>
        <dbReference type="ARBA" id="ARBA00009764"/>
    </source>
</evidence>
<evidence type="ECO:0000313" key="9">
    <source>
        <dbReference type="Proteomes" id="UP001164748"/>
    </source>
</evidence>
<dbReference type="RefSeq" id="WP_269578632.1">
    <property type="nucleotide sequence ID" value="NZ_CP114588.1"/>
</dbReference>
<protein>
    <recommendedName>
        <fullName evidence="5">Flagellar hook-associated protein 2</fullName>
        <shortName evidence="5">HAP2</shortName>
    </recommendedName>
    <alternativeName>
        <fullName evidence="5">Flagellar cap protein</fullName>
    </alternativeName>
</protein>
<organism evidence="8 9">
    <name type="scientific">Salinivibrio kushneri</name>
    <dbReference type="NCBI Taxonomy" id="1908198"/>
    <lineage>
        <taxon>Bacteria</taxon>
        <taxon>Pseudomonadati</taxon>
        <taxon>Pseudomonadota</taxon>
        <taxon>Gammaproteobacteria</taxon>
        <taxon>Vibrionales</taxon>
        <taxon>Vibrionaceae</taxon>
        <taxon>Salinivibrio</taxon>
    </lineage>
</organism>
<evidence type="ECO:0000313" key="8">
    <source>
        <dbReference type="EMBL" id="WBA08087.1"/>
    </source>
</evidence>
<evidence type="ECO:0000259" key="7">
    <source>
        <dbReference type="Pfam" id="PF07195"/>
    </source>
</evidence>
<dbReference type="GO" id="GO:0009424">
    <property type="term" value="C:bacterial-type flagellum hook"/>
    <property type="evidence" value="ECO:0007669"/>
    <property type="project" value="UniProtKB-UniRule"/>
</dbReference>
<keyword evidence="8" id="KW-0966">Cell projection</keyword>